<comment type="caution">
    <text evidence="1">The sequence shown here is derived from an EMBL/GenBank/DDBJ whole genome shotgun (WGS) entry which is preliminary data.</text>
</comment>
<evidence type="ECO:0000313" key="2">
    <source>
        <dbReference type="Proteomes" id="UP000815325"/>
    </source>
</evidence>
<evidence type="ECO:0000313" key="1">
    <source>
        <dbReference type="EMBL" id="KAF5837230.1"/>
    </source>
</evidence>
<proteinExistence type="predicted"/>
<gene>
    <name evidence="1" type="ORF">DUNSADRAFT_4621</name>
</gene>
<feature type="non-terminal residue" evidence="1">
    <location>
        <position position="1"/>
    </location>
</feature>
<protein>
    <submittedName>
        <fullName evidence="1">Uncharacterized protein</fullName>
    </submittedName>
</protein>
<reference evidence="1" key="1">
    <citation type="submission" date="2017-08" db="EMBL/GenBank/DDBJ databases">
        <authorList>
            <person name="Polle J.E."/>
            <person name="Barry K."/>
            <person name="Cushman J."/>
            <person name="Schmutz J."/>
            <person name="Tran D."/>
            <person name="Hathwaick L.T."/>
            <person name="Yim W.C."/>
            <person name="Jenkins J."/>
            <person name="Mckie-Krisberg Z.M."/>
            <person name="Prochnik S."/>
            <person name="Lindquist E."/>
            <person name="Dockter R.B."/>
            <person name="Adam C."/>
            <person name="Molina H."/>
            <person name="Bunkerborg J."/>
            <person name="Jin E."/>
            <person name="Buchheim M."/>
            <person name="Magnuson J."/>
        </authorList>
    </citation>
    <scope>NUCLEOTIDE SEQUENCE</scope>
    <source>
        <strain evidence="1">CCAP 19/18</strain>
    </source>
</reference>
<name>A0ABQ7GRL7_DUNSA</name>
<sequence length="274" mass="29779">LGEVTGAYASPPAALTHQFETKPEPPCCLFGADEQALEYGLEGRLRHVASWPLQWGGQDGSHLTLIDSSPQTPGRRGEAPISALSAVLAGSPAAALVRTLCLHRNRLPDCLLAPLASTFPNTSLLDLEHVPSSAAFIVEASRCFPCLERLRMGMPQSKSNMQTYKHCWAACRVDYMGLAKACIAAAQANALTEERMPNAKENAPCQPRELVVDLIEPHAATTGTMGLRWDERKWQQVLHDSRERELRIRLKAGASLSTKAQIEAVIRCVSSGCD</sequence>
<keyword evidence="2" id="KW-1185">Reference proteome</keyword>
<dbReference type="Proteomes" id="UP000815325">
    <property type="component" value="Unassembled WGS sequence"/>
</dbReference>
<organism evidence="1 2">
    <name type="scientific">Dunaliella salina</name>
    <name type="common">Green alga</name>
    <name type="synonym">Protococcus salinus</name>
    <dbReference type="NCBI Taxonomy" id="3046"/>
    <lineage>
        <taxon>Eukaryota</taxon>
        <taxon>Viridiplantae</taxon>
        <taxon>Chlorophyta</taxon>
        <taxon>core chlorophytes</taxon>
        <taxon>Chlorophyceae</taxon>
        <taxon>CS clade</taxon>
        <taxon>Chlamydomonadales</taxon>
        <taxon>Dunaliellaceae</taxon>
        <taxon>Dunaliella</taxon>
    </lineage>
</organism>
<accession>A0ABQ7GRL7</accession>
<dbReference type="EMBL" id="MU069623">
    <property type="protein sequence ID" value="KAF5837230.1"/>
    <property type="molecule type" value="Genomic_DNA"/>
</dbReference>